<dbReference type="RefSeq" id="WP_157132742.1">
    <property type="nucleotide sequence ID" value="NZ_CP020931.1"/>
</dbReference>
<evidence type="ECO:0000313" key="2">
    <source>
        <dbReference type="EMBL" id="ARM84492.1"/>
    </source>
</evidence>
<sequence>MNKSLRQPHQQTNPPEIERQADKISLTLHCVEPPQTELTEAQNQFDLAIDRLN</sequence>
<feature type="compositionally biased region" description="Polar residues" evidence="1">
    <location>
        <begin position="1"/>
        <end position="14"/>
    </location>
</feature>
<dbReference type="Proteomes" id="UP000193100">
    <property type="component" value="Chromosome"/>
</dbReference>
<dbReference type="EMBL" id="CP020931">
    <property type="protein sequence ID" value="ARM84492.1"/>
    <property type="molecule type" value="Genomic_DNA"/>
</dbReference>
<proteinExistence type="predicted"/>
<gene>
    <name evidence="2" type="ORF">MARSALSMR5_02427</name>
</gene>
<organism evidence="2 3">
    <name type="scientific">Marinobacter salarius</name>
    <dbReference type="NCBI Taxonomy" id="1420917"/>
    <lineage>
        <taxon>Bacteria</taxon>
        <taxon>Pseudomonadati</taxon>
        <taxon>Pseudomonadota</taxon>
        <taxon>Gammaproteobacteria</taxon>
        <taxon>Pseudomonadales</taxon>
        <taxon>Marinobacteraceae</taxon>
        <taxon>Marinobacter</taxon>
    </lineage>
</organism>
<evidence type="ECO:0000313" key="3">
    <source>
        <dbReference type="Proteomes" id="UP000193100"/>
    </source>
</evidence>
<accession>A0A1W6KB07</accession>
<name>A0A1W6KB07_9GAMM</name>
<reference evidence="2 3" key="1">
    <citation type="submission" date="2017-04" db="EMBL/GenBank/DDBJ databases">
        <title>Genome Sequence of Marinobacter salarius strain SMR5 Isolated from a culture of the Diatom Skeletonema marinoi.</title>
        <authorList>
            <person name="Topel M."/>
            <person name="Pinder M.I.M."/>
            <person name="Johansson O.N."/>
            <person name="Kourtchenko O."/>
            <person name="Godhe A."/>
            <person name="Clarke A.K."/>
        </authorList>
    </citation>
    <scope>NUCLEOTIDE SEQUENCE [LARGE SCALE GENOMIC DNA]</scope>
    <source>
        <strain evidence="2 3">SMR5</strain>
    </source>
</reference>
<dbReference type="GeneID" id="77258253"/>
<evidence type="ECO:0000256" key="1">
    <source>
        <dbReference type="SAM" id="MobiDB-lite"/>
    </source>
</evidence>
<protein>
    <submittedName>
        <fullName evidence="2">Uncharacterized protein</fullName>
    </submittedName>
</protein>
<dbReference type="AlphaFoldDB" id="A0A1W6KB07"/>
<feature type="region of interest" description="Disordered" evidence="1">
    <location>
        <begin position="1"/>
        <end position="20"/>
    </location>
</feature>